<accession>A0ABP7F7I3</accession>
<evidence type="ECO:0000313" key="7">
    <source>
        <dbReference type="Proteomes" id="UP001500920"/>
    </source>
</evidence>
<evidence type="ECO:0000313" key="6">
    <source>
        <dbReference type="EMBL" id="GAA3729875.1"/>
    </source>
</evidence>
<dbReference type="SUPFAM" id="SSF53448">
    <property type="entry name" value="Nucleotide-diphospho-sugar transferases"/>
    <property type="match status" value="1"/>
</dbReference>
<keyword evidence="7" id="KW-1185">Reference proteome</keyword>
<dbReference type="Pfam" id="PF00535">
    <property type="entry name" value="Glycos_transf_2"/>
    <property type="match status" value="1"/>
</dbReference>
<comment type="caution">
    <text evidence="6">The sequence shown here is derived from an EMBL/GenBank/DDBJ whole genome shotgun (WGS) entry which is preliminary data.</text>
</comment>
<feature type="transmembrane region" description="Helical" evidence="4">
    <location>
        <begin position="6"/>
        <end position="30"/>
    </location>
</feature>
<organism evidence="6 7">
    <name type="scientific">Salinicoccus jeotgali</name>
    <dbReference type="NCBI Taxonomy" id="381634"/>
    <lineage>
        <taxon>Bacteria</taxon>
        <taxon>Bacillati</taxon>
        <taxon>Bacillota</taxon>
        <taxon>Bacilli</taxon>
        <taxon>Bacillales</taxon>
        <taxon>Staphylococcaceae</taxon>
        <taxon>Salinicoccus</taxon>
    </lineage>
</organism>
<gene>
    <name evidence="6" type="ORF">GCM10022378_17960</name>
</gene>
<keyword evidence="4" id="KW-0812">Transmembrane</keyword>
<proteinExistence type="inferred from homology"/>
<protein>
    <submittedName>
        <fullName evidence="6">Glycosyltransferase</fullName>
    </submittedName>
</protein>
<evidence type="ECO:0000256" key="2">
    <source>
        <dbReference type="ARBA" id="ARBA00022676"/>
    </source>
</evidence>
<dbReference type="Proteomes" id="UP001500920">
    <property type="component" value="Unassembled WGS sequence"/>
</dbReference>
<comment type="similarity">
    <text evidence="1">Belongs to the glycosyltransferase 2 family.</text>
</comment>
<evidence type="ECO:0000256" key="1">
    <source>
        <dbReference type="ARBA" id="ARBA00006739"/>
    </source>
</evidence>
<dbReference type="InterPro" id="IPR001173">
    <property type="entry name" value="Glyco_trans_2-like"/>
</dbReference>
<feature type="transmembrane region" description="Helical" evidence="4">
    <location>
        <begin position="241"/>
        <end position="259"/>
    </location>
</feature>
<name>A0ABP7F7I3_9STAP</name>
<sequence length="470" mass="53950">MELNEAGIVLGWAIILYMALLIFSYMIMIFSAYRSLVRQKNLDAEFLEEEFNMNIFTKPVSILVPAYNEASGIIESIHSLINLRYPESEIIIIDDGSLDETAQVVIDAFDMQKVYKEKDKPLETQPIKSIFQSRVHPKISMICKVNGGKADALNAGINLSRYPYFCSIDGDSILDENSLLKVMRPIITSDGEVVAAGGNVRIANGNDIHLGSIVQRQFMRRPLIQMQIIEYLRAFMLGRIFLSRFNMVLIISGAFSVFSKQRVVEAGGYTSGVMGEDMELVIKVHELLREKKTGERIEFVPEPVCWTEAPTTFKVLRRQRRRWSQGLIESLWRHKHMTLNPKYGRIGLIALPYFWLFETFGAIVEITGYIYIVIALFGDALYTEMAVLLMLTFILYGSIFSIFSLLVEAWSTDSYSRPRYTLSLVLLALTETFWYRPLTLIWRMEGLLNFIRKKQVWGQMERKGLGRDSR</sequence>
<dbReference type="CDD" id="cd06423">
    <property type="entry name" value="CESA_like"/>
    <property type="match status" value="1"/>
</dbReference>
<dbReference type="Pfam" id="PF13641">
    <property type="entry name" value="Glyco_tranf_2_3"/>
    <property type="match status" value="1"/>
</dbReference>
<dbReference type="PANTHER" id="PTHR43630">
    <property type="entry name" value="POLY-BETA-1,6-N-ACETYL-D-GLUCOSAMINE SYNTHASE"/>
    <property type="match status" value="1"/>
</dbReference>
<keyword evidence="4" id="KW-1133">Transmembrane helix</keyword>
<feature type="transmembrane region" description="Helical" evidence="4">
    <location>
        <begin position="353"/>
        <end position="374"/>
    </location>
</feature>
<evidence type="ECO:0000256" key="3">
    <source>
        <dbReference type="ARBA" id="ARBA00022679"/>
    </source>
</evidence>
<keyword evidence="3" id="KW-0808">Transferase</keyword>
<feature type="transmembrane region" description="Helical" evidence="4">
    <location>
        <begin position="386"/>
        <end position="407"/>
    </location>
</feature>
<dbReference type="EMBL" id="BAABCK010000063">
    <property type="protein sequence ID" value="GAA3729875.1"/>
    <property type="molecule type" value="Genomic_DNA"/>
</dbReference>
<feature type="transmembrane region" description="Helical" evidence="4">
    <location>
        <begin position="419"/>
        <end position="435"/>
    </location>
</feature>
<dbReference type="InterPro" id="IPR029044">
    <property type="entry name" value="Nucleotide-diphossugar_trans"/>
</dbReference>
<dbReference type="RefSeq" id="WP_344703627.1">
    <property type="nucleotide sequence ID" value="NZ_BAABCK010000063.1"/>
</dbReference>
<dbReference type="PANTHER" id="PTHR43630:SF1">
    <property type="entry name" value="POLY-BETA-1,6-N-ACETYL-D-GLUCOSAMINE SYNTHASE"/>
    <property type="match status" value="1"/>
</dbReference>
<evidence type="ECO:0000256" key="4">
    <source>
        <dbReference type="SAM" id="Phobius"/>
    </source>
</evidence>
<reference evidence="7" key="1">
    <citation type="journal article" date="2019" name="Int. J. Syst. Evol. Microbiol.">
        <title>The Global Catalogue of Microorganisms (GCM) 10K type strain sequencing project: providing services to taxonomists for standard genome sequencing and annotation.</title>
        <authorList>
            <consortium name="The Broad Institute Genomics Platform"/>
            <consortium name="The Broad Institute Genome Sequencing Center for Infectious Disease"/>
            <person name="Wu L."/>
            <person name="Ma J."/>
        </authorList>
    </citation>
    <scope>NUCLEOTIDE SEQUENCE [LARGE SCALE GENOMIC DNA]</scope>
    <source>
        <strain evidence="7">JCM 16981</strain>
    </source>
</reference>
<keyword evidence="4" id="KW-0472">Membrane</keyword>
<keyword evidence="2" id="KW-0328">Glycosyltransferase</keyword>
<evidence type="ECO:0000259" key="5">
    <source>
        <dbReference type="Pfam" id="PF00535"/>
    </source>
</evidence>
<feature type="domain" description="Glycosyltransferase 2-like" evidence="5">
    <location>
        <begin position="61"/>
        <end position="109"/>
    </location>
</feature>
<dbReference type="Gene3D" id="3.90.550.10">
    <property type="entry name" value="Spore Coat Polysaccharide Biosynthesis Protein SpsA, Chain A"/>
    <property type="match status" value="1"/>
</dbReference>